<evidence type="ECO:0000313" key="3">
    <source>
        <dbReference type="Proteomes" id="UP000295733"/>
    </source>
</evidence>
<comment type="caution">
    <text evidence="2">The sequence shown here is derived from an EMBL/GenBank/DDBJ whole genome shotgun (WGS) entry which is preliminary data.</text>
</comment>
<dbReference type="InterPro" id="IPR036724">
    <property type="entry name" value="Cobalamin-bd_sf"/>
</dbReference>
<dbReference type="CDD" id="cd02065">
    <property type="entry name" value="B12-binding_like"/>
    <property type="match status" value="1"/>
</dbReference>
<dbReference type="RefSeq" id="WP_165918926.1">
    <property type="nucleotide sequence ID" value="NZ_NRRP01000009.1"/>
</dbReference>
<name>A0A4R2P1B2_RHOAD</name>
<dbReference type="SUPFAM" id="SSF52242">
    <property type="entry name" value="Cobalamin (vitamin B12)-binding domain"/>
    <property type="match status" value="1"/>
</dbReference>
<dbReference type="AlphaFoldDB" id="A0A4R2P1B2"/>
<dbReference type="Pfam" id="PF02310">
    <property type="entry name" value="B12-binding"/>
    <property type="match status" value="1"/>
</dbReference>
<reference evidence="2 3" key="1">
    <citation type="submission" date="2019-03" db="EMBL/GenBank/DDBJ databases">
        <title>Genomic Encyclopedia of Type Strains, Phase IV (KMG-IV): sequencing the most valuable type-strain genomes for metagenomic binning, comparative biology and taxonomic classification.</title>
        <authorList>
            <person name="Goeker M."/>
        </authorList>
    </citation>
    <scope>NUCLEOTIDE SEQUENCE [LARGE SCALE GENOMIC DNA]</scope>
    <source>
        <strain evidence="2 3">DSM 2781</strain>
    </source>
</reference>
<dbReference type="Gene3D" id="3.40.50.280">
    <property type="entry name" value="Cobalamin-binding domain"/>
    <property type="match status" value="1"/>
</dbReference>
<gene>
    <name evidence="2" type="ORF">EV656_101623</name>
</gene>
<dbReference type="GO" id="GO:0046872">
    <property type="term" value="F:metal ion binding"/>
    <property type="evidence" value="ECO:0007669"/>
    <property type="project" value="InterPro"/>
</dbReference>
<dbReference type="InterPro" id="IPR006158">
    <property type="entry name" value="Cobalamin-bd"/>
</dbReference>
<dbReference type="GO" id="GO:0031419">
    <property type="term" value="F:cobalamin binding"/>
    <property type="evidence" value="ECO:0007669"/>
    <property type="project" value="InterPro"/>
</dbReference>
<dbReference type="EMBL" id="SLXL01000001">
    <property type="protein sequence ID" value="TCP27714.1"/>
    <property type="molecule type" value="Genomic_DNA"/>
</dbReference>
<protein>
    <submittedName>
        <fullName evidence="2">B12 binding protein</fullName>
    </submittedName>
</protein>
<proteinExistence type="predicted"/>
<evidence type="ECO:0000313" key="2">
    <source>
        <dbReference type="EMBL" id="TCP27714.1"/>
    </source>
</evidence>
<dbReference type="PROSITE" id="PS51332">
    <property type="entry name" value="B12_BINDING"/>
    <property type="match status" value="1"/>
</dbReference>
<accession>A0A4R2P1B2</accession>
<evidence type="ECO:0000259" key="1">
    <source>
        <dbReference type="PROSITE" id="PS51332"/>
    </source>
</evidence>
<feature type="domain" description="B12-binding" evidence="1">
    <location>
        <begin position="134"/>
        <end position="272"/>
    </location>
</feature>
<sequence length="273" mass="28818">MADTQRRVSPAADDAVHHGEVESLATQVLSALAHRAAPGLQGVDGAVLTDFCADLLRGGTAIRTDSLSALRGNGVGPEVILDCYIPAAARELGDRWTRDELGFADVTIATARLQAMLREMGEPSDVEITAGPDAPNVMLIVPVEEYHTLGGMMAANQMRRLGLSVCLCLGQGDDELQQKAASRQFDMIAFSVSCMHKLDAVRRLVALLRRATQGRVPLVVGGHVVEGPGAARQICAQTGADHATADPKEALRMCGLQAPALAGAGKTARHDER</sequence>
<organism evidence="2 3">
    <name type="scientific">Rhodovulum adriaticum</name>
    <name type="common">Rhodopseudomonas adriatica</name>
    <dbReference type="NCBI Taxonomy" id="35804"/>
    <lineage>
        <taxon>Bacteria</taxon>
        <taxon>Pseudomonadati</taxon>
        <taxon>Pseudomonadota</taxon>
        <taxon>Alphaproteobacteria</taxon>
        <taxon>Rhodobacterales</taxon>
        <taxon>Paracoccaceae</taxon>
        <taxon>Rhodovulum</taxon>
    </lineage>
</organism>
<keyword evidence="3" id="KW-1185">Reference proteome</keyword>
<dbReference type="Proteomes" id="UP000295733">
    <property type="component" value="Unassembled WGS sequence"/>
</dbReference>